<dbReference type="EMBL" id="CAKKLH010000003">
    <property type="protein sequence ID" value="CAH0098564.1"/>
    <property type="molecule type" value="Genomic_DNA"/>
</dbReference>
<dbReference type="PIRSF" id="PIRSF000137">
    <property type="entry name" value="Alcohol_oxidase"/>
    <property type="match status" value="1"/>
</dbReference>
<evidence type="ECO:0000259" key="5">
    <source>
        <dbReference type="PROSITE" id="PS00624"/>
    </source>
</evidence>
<keyword evidence="2 3" id="KW-0274">FAD</keyword>
<dbReference type="OrthoDB" id="269227at2759"/>
<feature type="binding site" evidence="2">
    <location>
        <position position="266"/>
    </location>
    <ligand>
        <name>FAD</name>
        <dbReference type="ChEBI" id="CHEBI:57692"/>
    </ligand>
</feature>
<dbReference type="Proteomes" id="UP000789390">
    <property type="component" value="Unassembled WGS sequence"/>
</dbReference>
<name>A0A8J2RG93_9CRUS</name>
<protein>
    <recommendedName>
        <fullName evidence="4 5">Glucose-methanol-choline oxidoreductase N-terminal domain-containing protein</fullName>
    </recommendedName>
</protein>
<dbReference type="GO" id="GO:0016614">
    <property type="term" value="F:oxidoreductase activity, acting on CH-OH group of donors"/>
    <property type="evidence" value="ECO:0007669"/>
    <property type="project" value="InterPro"/>
</dbReference>
<evidence type="ECO:0000259" key="4">
    <source>
        <dbReference type="PROSITE" id="PS00623"/>
    </source>
</evidence>
<dbReference type="PROSITE" id="PS00624">
    <property type="entry name" value="GMC_OXRED_2"/>
    <property type="match status" value="1"/>
</dbReference>
<dbReference type="Pfam" id="PF00732">
    <property type="entry name" value="GMC_oxred_N"/>
    <property type="match status" value="1"/>
</dbReference>
<comment type="caution">
    <text evidence="6">The sequence shown here is derived from an EMBL/GenBank/DDBJ whole genome shotgun (WGS) entry which is preliminary data.</text>
</comment>
<dbReference type="Gene3D" id="3.50.50.60">
    <property type="entry name" value="FAD/NAD(P)-binding domain"/>
    <property type="match status" value="1"/>
</dbReference>
<dbReference type="Pfam" id="PF05199">
    <property type="entry name" value="GMC_oxred_C"/>
    <property type="match status" value="1"/>
</dbReference>
<dbReference type="SUPFAM" id="SSF54373">
    <property type="entry name" value="FAD-linked reductases, C-terminal domain"/>
    <property type="match status" value="1"/>
</dbReference>
<organism evidence="6 7">
    <name type="scientific">Daphnia galeata</name>
    <dbReference type="NCBI Taxonomy" id="27404"/>
    <lineage>
        <taxon>Eukaryota</taxon>
        <taxon>Metazoa</taxon>
        <taxon>Ecdysozoa</taxon>
        <taxon>Arthropoda</taxon>
        <taxon>Crustacea</taxon>
        <taxon>Branchiopoda</taxon>
        <taxon>Diplostraca</taxon>
        <taxon>Cladocera</taxon>
        <taxon>Anomopoda</taxon>
        <taxon>Daphniidae</taxon>
        <taxon>Daphnia</taxon>
    </lineage>
</organism>
<comment type="cofactor">
    <cofactor evidence="2">
        <name>FAD</name>
        <dbReference type="ChEBI" id="CHEBI:57692"/>
    </cofactor>
</comment>
<dbReference type="GO" id="GO:0050660">
    <property type="term" value="F:flavin adenine dinucleotide binding"/>
    <property type="evidence" value="ECO:0007669"/>
    <property type="project" value="InterPro"/>
</dbReference>
<dbReference type="AlphaFoldDB" id="A0A8J2RG93"/>
<feature type="domain" description="Glucose-methanol-choline oxidoreductase N-terminal" evidence="5">
    <location>
        <begin position="303"/>
        <end position="317"/>
    </location>
</feature>
<evidence type="ECO:0000256" key="1">
    <source>
        <dbReference type="ARBA" id="ARBA00010790"/>
    </source>
</evidence>
<keyword evidence="7" id="KW-1185">Reference proteome</keyword>
<comment type="similarity">
    <text evidence="1 3">Belongs to the GMC oxidoreductase family.</text>
</comment>
<dbReference type="Gene3D" id="3.30.560.10">
    <property type="entry name" value="Glucose Oxidase, domain 3"/>
    <property type="match status" value="1"/>
</dbReference>
<dbReference type="InterPro" id="IPR036188">
    <property type="entry name" value="FAD/NAD-bd_sf"/>
</dbReference>
<evidence type="ECO:0000313" key="7">
    <source>
        <dbReference type="Proteomes" id="UP000789390"/>
    </source>
</evidence>
<dbReference type="PANTHER" id="PTHR11552">
    <property type="entry name" value="GLUCOSE-METHANOL-CHOLINE GMC OXIDOREDUCTASE"/>
    <property type="match status" value="1"/>
</dbReference>
<dbReference type="InterPro" id="IPR012132">
    <property type="entry name" value="GMC_OxRdtase"/>
</dbReference>
<gene>
    <name evidence="6" type="ORF">DGAL_LOCUS647</name>
</gene>
<sequence>MPLSQVTGTLSMLASVPPFLLTYLFYNLFDNNNPEGYVTDTTSFLTEYDFIVIGAGSAGAVVANRLSEVSDWNVLLLEAGGDEPMISDVPGASALLQRTNVDWNYKTTPQTQACLALKDQRCLWPRGKVLGGSSVLNYMMYIRGNKKDYDEWSKLNPGWSYDEVLPYFIKSEDNRNPYIAANTKYHGTGGYLTVQEPPFKTTLVTAFVEGGVEMGFQHVDPNAQQQTGFTTVQGTIRRGSRCSTAKAFLRPVRKRSNLHISMHSHVHKIVIDPITKQTTAVRFEKKGKIYQINVKKEVVISAGAINSPQLLMLSGVGPADHLKSLGIPLIADLAVGDNLQDHPEVMGMIFTTNKPFSLLENRYYNLPSILNYTLYSNGPLSMLGGCEGLAWIKSKYAPKDDDDWPDLGVTFLAGTAASDDGGTFRDNFGFTDEIWDNYYKSLVDTNTWQFHLWLLRPLSRGTIRLSSSDPYAPPLMDPNYYSETSDMDTMIESIKFALALSKTTAFQKLGAKFYDKIFPGCESYTAWTDDYWRCFARYTSSTGYHPAGSCKMGPSNDNKAVVNNQLKVHGIKGLRVADCSIMPTIVSGNTNAPTIMIGEKVSDMIKDSWLKLKKDKKEEVSHFKEKSSII</sequence>
<reference evidence="6" key="1">
    <citation type="submission" date="2021-11" db="EMBL/GenBank/DDBJ databases">
        <authorList>
            <person name="Schell T."/>
        </authorList>
    </citation>
    <scope>NUCLEOTIDE SEQUENCE</scope>
    <source>
        <strain evidence="6">M5</strain>
    </source>
</reference>
<dbReference type="PROSITE" id="PS00623">
    <property type="entry name" value="GMC_OXRED_1"/>
    <property type="match status" value="1"/>
</dbReference>
<accession>A0A8J2RG93</accession>
<keyword evidence="3" id="KW-0285">Flavoprotein</keyword>
<feature type="domain" description="Glucose-methanol-choline oxidoreductase N-terminal" evidence="4">
    <location>
        <begin position="127"/>
        <end position="150"/>
    </location>
</feature>
<evidence type="ECO:0000313" key="6">
    <source>
        <dbReference type="EMBL" id="CAH0098564.1"/>
    </source>
</evidence>
<dbReference type="SUPFAM" id="SSF51905">
    <property type="entry name" value="FAD/NAD(P)-binding domain"/>
    <property type="match status" value="1"/>
</dbReference>
<dbReference type="PANTHER" id="PTHR11552:SF227">
    <property type="entry name" value="GLUCOSE DEHYDROGENASE [FAD, QUINONE]-LIKE PROTEIN"/>
    <property type="match status" value="1"/>
</dbReference>
<dbReference type="InterPro" id="IPR007867">
    <property type="entry name" value="GMC_OxRtase_C"/>
</dbReference>
<feature type="binding site" evidence="2">
    <location>
        <position position="129"/>
    </location>
    <ligand>
        <name>FAD</name>
        <dbReference type="ChEBI" id="CHEBI:57692"/>
    </ligand>
</feature>
<proteinExistence type="inferred from homology"/>
<evidence type="ECO:0000256" key="2">
    <source>
        <dbReference type="PIRSR" id="PIRSR000137-2"/>
    </source>
</evidence>
<dbReference type="InterPro" id="IPR000172">
    <property type="entry name" value="GMC_OxRdtase_N"/>
</dbReference>
<evidence type="ECO:0000256" key="3">
    <source>
        <dbReference type="RuleBase" id="RU003968"/>
    </source>
</evidence>